<evidence type="ECO:0000313" key="2">
    <source>
        <dbReference type="Proteomes" id="UP000542111"/>
    </source>
</evidence>
<dbReference type="AlphaFoldDB" id="A0A7Y1MRF1"/>
<dbReference type="InterPro" id="IPR041883">
    <property type="entry name" value="PilM_N-ter"/>
</dbReference>
<name>A0A7Y1MRF1_9PSED</name>
<dbReference type="Proteomes" id="UP000542111">
    <property type="component" value="Unassembled WGS sequence"/>
</dbReference>
<dbReference type="EMBL" id="JAAQYP010000028">
    <property type="protein sequence ID" value="NNA96924.1"/>
    <property type="molecule type" value="Genomic_DNA"/>
</dbReference>
<dbReference type="Gene3D" id="3.30.1300.90">
    <property type="entry name" value="PilM protein, N-terminal domain"/>
    <property type="match status" value="1"/>
</dbReference>
<gene>
    <name evidence="1" type="primary">pilM</name>
    <name evidence="1" type="ORF">HBO33_17275</name>
</gene>
<accession>A0A7Y1MRF1</accession>
<dbReference type="Gene3D" id="6.20.120.30">
    <property type="entry name" value="PilM protein, C-terminal domain"/>
    <property type="match status" value="1"/>
</dbReference>
<sequence length="146" mass="15233">MTFYGVVLTILIIATGLFTDTQYQTQRVSDYATLDSLSRSFLVYRSAAAEFAQSNQGFSGTPNDSALNLPAWFVKPVGVASYITAGTTYTYFNGVAPAGMPSTLVELTQSTVVGVKRSGVLISPVSGATGITIPPAVPEGAIVAVN</sequence>
<reference evidence="1 2" key="1">
    <citation type="journal article" date="2020" name="Front. Microbiol.">
        <title>Genetic Organization of the aprX-lipA2 Operon Affects the Proteolytic Potential of Pseudomonas Species in Milk.</title>
        <authorList>
            <person name="Maier C."/>
            <person name="Huptas C."/>
            <person name="von Neubeck M."/>
            <person name="Scherer S."/>
            <person name="Wenning M."/>
            <person name="Lucking G."/>
        </authorList>
    </citation>
    <scope>NUCLEOTIDE SEQUENCE [LARGE SCALE GENOMIC DNA]</scope>
    <source>
        <strain evidence="1 2">G4779</strain>
    </source>
</reference>
<protein>
    <submittedName>
        <fullName evidence="1">Type IV pilus biogenesis protein PilM</fullName>
    </submittedName>
</protein>
<evidence type="ECO:0000313" key="1">
    <source>
        <dbReference type="EMBL" id="NNA96924.1"/>
    </source>
</evidence>
<proteinExistence type="predicted"/>
<dbReference type="Pfam" id="PF07419">
    <property type="entry name" value="PilM"/>
    <property type="match status" value="1"/>
</dbReference>
<dbReference type="InterPro" id="IPR009987">
    <property type="entry name" value="IM_PilM"/>
</dbReference>
<organism evidence="1 2">
    <name type="scientific">Pseudomonas gessardii</name>
    <dbReference type="NCBI Taxonomy" id="78544"/>
    <lineage>
        <taxon>Bacteria</taxon>
        <taxon>Pseudomonadati</taxon>
        <taxon>Pseudomonadota</taxon>
        <taxon>Gammaproteobacteria</taxon>
        <taxon>Pseudomonadales</taxon>
        <taxon>Pseudomonadaceae</taxon>
        <taxon>Pseudomonas</taxon>
    </lineage>
</organism>
<dbReference type="InterPro" id="IPR041884">
    <property type="entry name" value="PilM_C-ter"/>
</dbReference>
<comment type="caution">
    <text evidence="1">The sequence shown here is derived from an EMBL/GenBank/DDBJ whole genome shotgun (WGS) entry which is preliminary data.</text>
</comment>